<dbReference type="InterPro" id="IPR045005">
    <property type="entry name" value="BPM1-6"/>
</dbReference>
<dbReference type="Gene3D" id="1.25.40.420">
    <property type="match status" value="1"/>
</dbReference>
<dbReference type="Pfam" id="PF22486">
    <property type="entry name" value="MATH_2"/>
    <property type="match status" value="1"/>
</dbReference>
<dbReference type="InterPro" id="IPR002083">
    <property type="entry name" value="MATH/TRAF_dom"/>
</dbReference>
<dbReference type="eggNOG" id="KOG1987">
    <property type="taxonomic scope" value="Eukaryota"/>
</dbReference>
<dbReference type="Pfam" id="PF24570">
    <property type="entry name" value="BACK_BPM_SPOP"/>
    <property type="match status" value="1"/>
</dbReference>
<dbReference type="InterPro" id="IPR008974">
    <property type="entry name" value="TRAF-like"/>
</dbReference>
<evidence type="ECO:0008006" key="8">
    <source>
        <dbReference type="Google" id="ProtNLM"/>
    </source>
</evidence>
<evidence type="ECO:0000313" key="7">
    <source>
        <dbReference type="Proteomes" id="UP000006038"/>
    </source>
</evidence>
<keyword evidence="7" id="KW-1185">Reference proteome</keyword>
<dbReference type="InterPro" id="IPR000210">
    <property type="entry name" value="BTB/POZ_dom"/>
</dbReference>
<dbReference type="GO" id="GO:0016567">
    <property type="term" value="P:protein ubiquitination"/>
    <property type="evidence" value="ECO:0007669"/>
    <property type="project" value="InterPro"/>
</dbReference>
<reference evidence="6" key="1">
    <citation type="journal article" date="2013" name="Nat. Commun.">
        <title>Whole-genome sequencing of Oryza brachyantha reveals mechanisms underlying Oryza genome evolution.</title>
        <authorList>
            <person name="Chen J."/>
            <person name="Huang Q."/>
            <person name="Gao D."/>
            <person name="Wang J."/>
            <person name="Lang Y."/>
            <person name="Liu T."/>
            <person name="Li B."/>
            <person name="Bai Z."/>
            <person name="Luis Goicoechea J."/>
            <person name="Liang C."/>
            <person name="Chen C."/>
            <person name="Zhang W."/>
            <person name="Sun S."/>
            <person name="Liao Y."/>
            <person name="Zhang X."/>
            <person name="Yang L."/>
            <person name="Song C."/>
            <person name="Wang M."/>
            <person name="Shi J."/>
            <person name="Liu G."/>
            <person name="Liu J."/>
            <person name="Zhou H."/>
            <person name="Zhou W."/>
            <person name="Yu Q."/>
            <person name="An N."/>
            <person name="Chen Y."/>
            <person name="Cai Q."/>
            <person name="Wang B."/>
            <person name="Liu B."/>
            <person name="Min J."/>
            <person name="Huang Y."/>
            <person name="Wu H."/>
            <person name="Li Z."/>
            <person name="Zhang Y."/>
            <person name="Yin Y."/>
            <person name="Song W."/>
            <person name="Jiang J."/>
            <person name="Jackson S.A."/>
            <person name="Wing R.A."/>
            <person name="Wang J."/>
            <person name="Chen M."/>
        </authorList>
    </citation>
    <scope>NUCLEOTIDE SEQUENCE [LARGE SCALE GENOMIC DNA]</scope>
    <source>
        <strain evidence="6">cv. IRGC 101232</strain>
    </source>
</reference>
<dbReference type="Pfam" id="PF00651">
    <property type="entry name" value="BTB"/>
    <property type="match status" value="1"/>
</dbReference>
<dbReference type="PANTHER" id="PTHR26379:SF474">
    <property type="entry name" value="OS08G0228200 PROTEIN"/>
    <property type="match status" value="1"/>
</dbReference>
<evidence type="ECO:0000259" key="4">
    <source>
        <dbReference type="PROSITE" id="PS50097"/>
    </source>
</evidence>
<dbReference type="KEGG" id="obr:102709865"/>
<evidence type="ECO:0000256" key="1">
    <source>
        <dbReference type="ARBA" id="ARBA00004906"/>
    </source>
</evidence>
<comment type="pathway">
    <text evidence="1">Protein modification; protein ubiquitination.</text>
</comment>
<dbReference type="Gramene" id="OB08G16570.1">
    <property type="protein sequence ID" value="OB08G16570.1"/>
    <property type="gene ID" value="OB08G16570"/>
</dbReference>
<dbReference type="RefSeq" id="XP_006659948.1">
    <property type="nucleotide sequence ID" value="XM_006659885.1"/>
</dbReference>
<dbReference type="Gene3D" id="3.30.710.10">
    <property type="entry name" value="Potassium Channel Kv1.1, Chain A"/>
    <property type="match status" value="1"/>
</dbReference>
<feature type="region of interest" description="Disordered" evidence="3">
    <location>
        <begin position="1"/>
        <end position="34"/>
    </location>
</feature>
<dbReference type="Gene3D" id="2.60.210.10">
    <property type="entry name" value="Apoptosis, Tumor Necrosis Factor Receptor Associated Protein 2, Chain A"/>
    <property type="match status" value="1"/>
</dbReference>
<dbReference type="PANTHER" id="PTHR26379">
    <property type="entry name" value="BTB/POZ AND MATH DOMAIN-CONTAINING PROTEIN 1"/>
    <property type="match status" value="1"/>
</dbReference>
<dbReference type="SUPFAM" id="SSF54695">
    <property type="entry name" value="POZ domain"/>
    <property type="match status" value="1"/>
</dbReference>
<dbReference type="AlphaFoldDB" id="J3MRC8"/>
<protein>
    <recommendedName>
        <fullName evidence="8">BTB domain-containing protein</fullName>
    </recommendedName>
</protein>
<reference evidence="6" key="2">
    <citation type="submission" date="2013-04" db="UniProtKB">
        <authorList>
            <consortium name="EnsemblPlants"/>
        </authorList>
    </citation>
    <scope>IDENTIFICATION</scope>
</reference>
<dbReference type="PROSITE" id="PS50144">
    <property type="entry name" value="MATH"/>
    <property type="match status" value="1"/>
</dbReference>
<dbReference type="SMART" id="SM00225">
    <property type="entry name" value="BTB"/>
    <property type="match status" value="1"/>
</dbReference>
<dbReference type="Proteomes" id="UP000006038">
    <property type="component" value="Chromosome 8"/>
</dbReference>
<feature type="domain" description="BTB" evidence="4">
    <location>
        <begin position="222"/>
        <end position="283"/>
    </location>
</feature>
<dbReference type="HOGENOM" id="CLU_004253_2_0_1"/>
<dbReference type="PROSITE" id="PS50097">
    <property type="entry name" value="BTB"/>
    <property type="match status" value="1"/>
</dbReference>
<proteinExistence type="inferred from homology"/>
<dbReference type="InterPro" id="IPR056423">
    <property type="entry name" value="BACK_BPM_SPOP"/>
</dbReference>
<dbReference type="EnsemblPlants" id="OB08G16570.1">
    <property type="protein sequence ID" value="OB08G16570.1"/>
    <property type="gene ID" value="OB08G16570"/>
</dbReference>
<name>J3MRC8_ORYBR</name>
<accession>J3MRC8</accession>
<feature type="domain" description="MATH" evidence="5">
    <location>
        <begin position="39"/>
        <end position="178"/>
    </location>
</feature>
<sequence length="397" mass="44009">MLQKLDSLDDIDPAPAAASSPPPASPAKTASSCTPETLRGTHVFTVHGYSSLQGVDDAASRGRFIRSAAFDVGGFDWCLRYYHNGSNGADDGYVSIFLELITIDAEAKTFFDIRILDQYTDSSFILVATRNNSARRVFGTSNFDTDRPTWGSKNFMRRSEIEESVYLRHDRIMIECNLTIIKTPLVKTEDEATMAGSIVRLQMPSTNLSKDLGRLLETKVGADVSFDVGGEIFAAHRAVLMARSPVFRAALYGPMRKKTEQHIVIQDMQPIVFKALLHFMYTGFILPVTDHDLDTDEMLELTKHLLVAADRYGVQGLKTICENTLCISISVDNVATIVALADQYNCGRLKDVCLNFIASSDRLDDVLATDGYESLKTSYPSVLVDIFERATKSRKIN</sequence>
<dbReference type="OMA" id="GDKGTHE"/>
<dbReference type="CDD" id="cd00121">
    <property type="entry name" value="MATH"/>
    <property type="match status" value="1"/>
</dbReference>
<comment type="similarity">
    <text evidence="2">Belongs to the Tdpoz family.</text>
</comment>
<evidence type="ECO:0000259" key="5">
    <source>
        <dbReference type="PROSITE" id="PS50144"/>
    </source>
</evidence>
<gene>
    <name evidence="6" type="primary">LOC102709865</name>
</gene>
<dbReference type="InterPro" id="IPR011333">
    <property type="entry name" value="SKP1/BTB/POZ_sf"/>
</dbReference>
<dbReference type="SUPFAM" id="SSF49599">
    <property type="entry name" value="TRAF domain-like"/>
    <property type="match status" value="1"/>
</dbReference>
<organism evidence="6">
    <name type="scientific">Oryza brachyantha</name>
    <name type="common">malo sina</name>
    <dbReference type="NCBI Taxonomy" id="4533"/>
    <lineage>
        <taxon>Eukaryota</taxon>
        <taxon>Viridiplantae</taxon>
        <taxon>Streptophyta</taxon>
        <taxon>Embryophyta</taxon>
        <taxon>Tracheophyta</taxon>
        <taxon>Spermatophyta</taxon>
        <taxon>Magnoliopsida</taxon>
        <taxon>Liliopsida</taxon>
        <taxon>Poales</taxon>
        <taxon>Poaceae</taxon>
        <taxon>BOP clade</taxon>
        <taxon>Oryzoideae</taxon>
        <taxon>Oryzeae</taxon>
        <taxon>Oryzinae</taxon>
        <taxon>Oryza</taxon>
    </lineage>
</organism>
<evidence type="ECO:0000256" key="2">
    <source>
        <dbReference type="ARBA" id="ARBA00010846"/>
    </source>
</evidence>
<evidence type="ECO:0000313" key="6">
    <source>
        <dbReference type="EnsemblPlants" id="OB08G16570.1"/>
    </source>
</evidence>
<evidence type="ECO:0000256" key="3">
    <source>
        <dbReference type="SAM" id="MobiDB-lite"/>
    </source>
</evidence>
<dbReference type="OrthoDB" id="6496053at2759"/>
<dbReference type="GeneID" id="102709865"/>